<dbReference type="PANTHER" id="PTHR34374:SF1">
    <property type="entry name" value="LARGE RIBOSOMAL RNA SUBUNIT ACCUMULATION PROTEIN YCED HOMOLOG 1, CHLOROPLASTIC"/>
    <property type="match status" value="1"/>
</dbReference>
<dbReference type="Pfam" id="PF02620">
    <property type="entry name" value="YceD"/>
    <property type="match status" value="1"/>
</dbReference>
<gene>
    <name evidence="1" type="ORF">G3M70_15940</name>
</gene>
<dbReference type="Proteomes" id="UP000594688">
    <property type="component" value="Chromosome"/>
</dbReference>
<name>A0A7T0G1D8_9BACT</name>
<dbReference type="KEGG" id="nli:G3M70_15940"/>
<dbReference type="InterPro" id="IPR003772">
    <property type="entry name" value="YceD"/>
</dbReference>
<dbReference type="EMBL" id="CP048685">
    <property type="protein sequence ID" value="QPJ63285.1"/>
    <property type="molecule type" value="Genomic_DNA"/>
</dbReference>
<organism evidence="1 2">
    <name type="scientific">Candidatus Nitronauta litoralis</name>
    <dbReference type="NCBI Taxonomy" id="2705533"/>
    <lineage>
        <taxon>Bacteria</taxon>
        <taxon>Pseudomonadati</taxon>
        <taxon>Nitrospinota/Tectimicrobiota group</taxon>
        <taxon>Nitrospinota</taxon>
        <taxon>Nitrospinia</taxon>
        <taxon>Nitrospinales</taxon>
        <taxon>Nitrospinaceae</taxon>
        <taxon>Candidatus Nitronauta</taxon>
    </lineage>
</organism>
<reference evidence="1 2" key="1">
    <citation type="submission" date="2020-02" db="EMBL/GenBank/DDBJ databases">
        <title>Genomic and physiological characterization of two novel Nitrospinaceae genera.</title>
        <authorList>
            <person name="Mueller A.J."/>
            <person name="Jung M.-Y."/>
            <person name="Strachan C.R."/>
            <person name="Herbold C.W."/>
            <person name="Kirkegaard R.H."/>
            <person name="Daims H."/>
        </authorList>
    </citation>
    <scope>NUCLEOTIDE SEQUENCE [LARGE SCALE GENOMIC DNA]</scope>
    <source>
        <strain evidence="1">EB</strain>
    </source>
</reference>
<protein>
    <submittedName>
        <fullName evidence="1">DUF177 domain-containing protein</fullName>
    </submittedName>
</protein>
<evidence type="ECO:0000313" key="1">
    <source>
        <dbReference type="EMBL" id="QPJ63285.1"/>
    </source>
</evidence>
<evidence type="ECO:0000313" key="2">
    <source>
        <dbReference type="Proteomes" id="UP000594688"/>
    </source>
</evidence>
<dbReference type="AlphaFoldDB" id="A0A7T0G1D8"/>
<proteinExistence type="predicted"/>
<dbReference type="PANTHER" id="PTHR34374">
    <property type="entry name" value="LARGE RIBOSOMAL RNA SUBUNIT ACCUMULATION PROTEIN YCED HOMOLOG 1, CHLOROPLASTIC"/>
    <property type="match status" value="1"/>
</dbReference>
<accession>A0A7T0G1D8</accession>
<sequence length="179" mass="20626">MTLKIEIESIPEDTGLEFNQTLKRDSLEIDQPDCCLTRDIELSGKFNRIGREVFFQGQVDTEIQFLCSRCLEKYEIPVKTPVNTCFMPAPENQPQEEHELRASDIELEYYRENTIDLAQPVFDQILLTQPLIPLCDPDCQGLCPQCGINRNLESCQCQKGQDLGDPRFEVLQKLKDKLK</sequence>